<gene>
    <name evidence="1" type="ORF">ATE35_00335</name>
</gene>
<evidence type="ECO:0000313" key="2">
    <source>
        <dbReference type="Proteomes" id="UP000192789"/>
    </source>
</evidence>
<comment type="caution">
    <text evidence="1">The sequence shown here is derived from an EMBL/GenBank/DDBJ whole genome shotgun (WGS) entry which is preliminary data.</text>
</comment>
<accession>A0A1X0WWB7</accession>
<proteinExistence type="predicted"/>
<dbReference type="Proteomes" id="UP000192789">
    <property type="component" value="Unassembled WGS sequence"/>
</dbReference>
<dbReference type="EMBL" id="LNVG01000001">
    <property type="protein sequence ID" value="ORJ31052.1"/>
    <property type="molecule type" value="Genomic_DNA"/>
</dbReference>
<name>A0A1X0WWB7_STROR</name>
<dbReference type="AlphaFoldDB" id="A0A1X0WWB7"/>
<protein>
    <submittedName>
        <fullName evidence="1">Uncharacterized protein</fullName>
    </submittedName>
</protein>
<evidence type="ECO:0000313" key="1">
    <source>
        <dbReference type="EMBL" id="ORJ31052.1"/>
    </source>
</evidence>
<sequence length="139" mass="16382">MSMRKLADHIIAVAQENSLPITNLQLQKVMYFVIKFAKQENLIDLDQLNEIYDDKFQVWAYGPVIKKEYARFKKFASEPIVGDFQVSKEYRVFDDFIVELLNVSVFTLVDLSHRVPFWAKNKKKIHGFRSEVTYTLDDI</sequence>
<reference evidence="1 2" key="1">
    <citation type="journal article" date="2016" name="PLoS ONE">
        <title>Comparative Genomics Analysis of Streptococcus tigurinus Strains Identifies Genetic Elements Specifically and Uniquely Present in Highly Virulent Strains.</title>
        <authorList>
            <person name="Diene S.M."/>
            <person name="Francois P."/>
            <person name="Zbinden A."/>
            <person name="Entenza J.M."/>
            <person name="Resch G."/>
        </authorList>
    </citation>
    <scope>NUCLEOTIDE SEQUENCE [LARGE SCALE GENOMIC DNA]</scope>
    <source>
        <strain evidence="1 2">AZ_14</strain>
    </source>
</reference>
<organism evidence="1 2">
    <name type="scientific">Streptococcus oralis subsp. tigurinus</name>
    <dbReference type="NCBI Taxonomy" id="1077464"/>
    <lineage>
        <taxon>Bacteria</taxon>
        <taxon>Bacillati</taxon>
        <taxon>Bacillota</taxon>
        <taxon>Bacilli</taxon>
        <taxon>Lactobacillales</taxon>
        <taxon>Streptococcaceae</taxon>
        <taxon>Streptococcus</taxon>
    </lineage>
</organism>